<gene>
    <name evidence="8" type="ORF">B0J13DRAFT_631596</name>
</gene>
<sequence length="89" mass="9725">MDIIILILPIVEVSRLRLRLGQKLGIIALFILGIIVCLASAFVLVELVNYNNDTTQMPYDYAIILGAVEVNRDGNVSIAVLCVRLKGVA</sequence>
<comment type="subcellular location">
    <subcellularLocation>
        <location evidence="1">Membrane</location>
        <topology evidence="1">Multi-pass membrane protein</topology>
    </subcellularLocation>
</comment>
<feature type="transmembrane region" description="Helical" evidence="6">
    <location>
        <begin position="24"/>
        <end position="45"/>
    </location>
</feature>
<dbReference type="GO" id="GO:0016020">
    <property type="term" value="C:membrane"/>
    <property type="evidence" value="ECO:0007669"/>
    <property type="project" value="UniProtKB-SubCell"/>
</dbReference>
<evidence type="ECO:0000313" key="9">
    <source>
        <dbReference type="Proteomes" id="UP000717696"/>
    </source>
</evidence>
<evidence type="ECO:0000256" key="4">
    <source>
        <dbReference type="ARBA" id="ARBA00023136"/>
    </source>
</evidence>
<dbReference type="InterPro" id="IPR052337">
    <property type="entry name" value="SAT4-like"/>
</dbReference>
<evidence type="ECO:0000256" key="1">
    <source>
        <dbReference type="ARBA" id="ARBA00004141"/>
    </source>
</evidence>
<comment type="similarity">
    <text evidence="5">Belongs to the SAT4 family.</text>
</comment>
<dbReference type="Pfam" id="PF20684">
    <property type="entry name" value="Fung_rhodopsin"/>
    <property type="match status" value="1"/>
</dbReference>
<evidence type="ECO:0000259" key="7">
    <source>
        <dbReference type="Pfam" id="PF20684"/>
    </source>
</evidence>
<accession>A0A9P9D4F1</accession>
<evidence type="ECO:0000256" key="3">
    <source>
        <dbReference type="ARBA" id="ARBA00022989"/>
    </source>
</evidence>
<protein>
    <recommendedName>
        <fullName evidence="7">Rhodopsin domain-containing protein</fullName>
    </recommendedName>
</protein>
<feature type="domain" description="Rhodopsin" evidence="7">
    <location>
        <begin position="2"/>
        <end position="71"/>
    </location>
</feature>
<evidence type="ECO:0000313" key="8">
    <source>
        <dbReference type="EMBL" id="KAH7112242.1"/>
    </source>
</evidence>
<evidence type="ECO:0000256" key="6">
    <source>
        <dbReference type="SAM" id="Phobius"/>
    </source>
</evidence>
<dbReference type="EMBL" id="JAGMUU010000052">
    <property type="protein sequence ID" value="KAH7112242.1"/>
    <property type="molecule type" value="Genomic_DNA"/>
</dbReference>
<dbReference type="InterPro" id="IPR049326">
    <property type="entry name" value="Rhodopsin_dom_fungi"/>
</dbReference>
<evidence type="ECO:0000256" key="2">
    <source>
        <dbReference type="ARBA" id="ARBA00022692"/>
    </source>
</evidence>
<dbReference type="OrthoDB" id="5417844at2759"/>
<dbReference type="AlphaFoldDB" id="A0A9P9D4F1"/>
<dbReference type="PANTHER" id="PTHR33048">
    <property type="entry name" value="PTH11-LIKE INTEGRAL MEMBRANE PROTEIN (AFU_ORTHOLOGUE AFUA_5G11245)"/>
    <property type="match status" value="1"/>
</dbReference>
<comment type="caution">
    <text evidence="8">The sequence shown here is derived from an EMBL/GenBank/DDBJ whole genome shotgun (WGS) entry which is preliminary data.</text>
</comment>
<proteinExistence type="inferred from homology"/>
<dbReference type="Proteomes" id="UP000717696">
    <property type="component" value="Unassembled WGS sequence"/>
</dbReference>
<keyword evidence="9" id="KW-1185">Reference proteome</keyword>
<keyword evidence="3 6" id="KW-1133">Transmembrane helix</keyword>
<evidence type="ECO:0000256" key="5">
    <source>
        <dbReference type="ARBA" id="ARBA00038359"/>
    </source>
</evidence>
<keyword evidence="4 6" id="KW-0472">Membrane</keyword>
<reference evidence="8" key="1">
    <citation type="journal article" date="2021" name="Nat. Commun.">
        <title>Genetic determinants of endophytism in the Arabidopsis root mycobiome.</title>
        <authorList>
            <person name="Mesny F."/>
            <person name="Miyauchi S."/>
            <person name="Thiergart T."/>
            <person name="Pickel B."/>
            <person name="Atanasova L."/>
            <person name="Karlsson M."/>
            <person name="Huettel B."/>
            <person name="Barry K.W."/>
            <person name="Haridas S."/>
            <person name="Chen C."/>
            <person name="Bauer D."/>
            <person name="Andreopoulos W."/>
            <person name="Pangilinan J."/>
            <person name="LaButti K."/>
            <person name="Riley R."/>
            <person name="Lipzen A."/>
            <person name="Clum A."/>
            <person name="Drula E."/>
            <person name="Henrissat B."/>
            <person name="Kohler A."/>
            <person name="Grigoriev I.V."/>
            <person name="Martin F.M."/>
            <person name="Hacquard S."/>
        </authorList>
    </citation>
    <scope>NUCLEOTIDE SEQUENCE</scope>
    <source>
        <strain evidence="8">MPI-CAGE-AT-0021</strain>
    </source>
</reference>
<dbReference type="PANTHER" id="PTHR33048:SF47">
    <property type="entry name" value="INTEGRAL MEMBRANE PROTEIN-RELATED"/>
    <property type="match status" value="1"/>
</dbReference>
<name>A0A9P9D4F1_9HYPO</name>
<keyword evidence="2 6" id="KW-0812">Transmembrane</keyword>
<organism evidence="8 9">
    <name type="scientific">Dactylonectria estremocensis</name>
    <dbReference type="NCBI Taxonomy" id="1079267"/>
    <lineage>
        <taxon>Eukaryota</taxon>
        <taxon>Fungi</taxon>
        <taxon>Dikarya</taxon>
        <taxon>Ascomycota</taxon>
        <taxon>Pezizomycotina</taxon>
        <taxon>Sordariomycetes</taxon>
        <taxon>Hypocreomycetidae</taxon>
        <taxon>Hypocreales</taxon>
        <taxon>Nectriaceae</taxon>
        <taxon>Dactylonectria</taxon>
    </lineage>
</organism>